<keyword evidence="3" id="KW-1003">Cell membrane</keyword>
<evidence type="ECO:0000256" key="2">
    <source>
        <dbReference type="ARBA" id="ARBA00011902"/>
    </source>
</evidence>
<dbReference type="InterPro" id="IPR055163">
    <property type="entry name" value="ALK/LTK-like_GRD"/>
</dbReference>
<evidence type="ECO:0000256" key="10">
    <source>
        <dbReference type="ARBA" id="ARBA00022989"/>
    </source>
</evidence>
<evidence type="ECO:0000256" key="11">
    <source>
        <dbReference type="ARBA" id="ARBA00023136"/>
    </source>
</evidence>
<evidence type="ECO:0000256" key="16">
    <source>
        <dbReference type="SAM" id="MobiDB-lite"/>
    </source>
</evidence>
<dbReference type="EMBL" id="JAPFFF010000005">
    <property type="protein sequence ID" value="KAK8890744.1"/>
    <property type="molecule type" value="Genomic_DNA"/>
</dbReference>
<dbReference type="Proteomes" id="UP001470230">
    <property type="component" value="Unassembled WGS sequence"/>
</dbReference>
<comment type="caution">
    <text evidence="18">The sequence shown here is derived from an EMBL/GenBank/DDBJ whole genome shotgun (WGS) entry which is preliminary data.</text>
</comment>
<keyword evidence="8" id="KW-0418">Kinase</keyword>
<keyword evidence="10" id="KW-1133">Transmembrane helix</keyword>
<keyword evidence="14" id="KW-0675">Receptor</keyword>
<reference evidence="18 19" key="1">
    <citation type="submission" date="2024-04" db="EMBL/GenBank/DDBJ databases">
        <title>Tritrichomonas musculus Genome.</title>
        <authorList>
            <person name="Alves-Ferreira E."/>
            <person name="Grigg M."/>
            <person name="Lorenzi H."/>
            <person name="Galac M."/>
        </authorList>
    </citation>
    <scope>NUCLEOTIDE SEQUENCE [LARGE SCALE GENOMIC DNA]</scope>
    <source>
        <strain evidence="18 19">EAF2021</strain>
    </source>
</reference>
<keyword evidence="12" id="KW-0829">Tyrosine-protein kinase</keyword>
<keyword evidence="11" id="KW-0472">Membrane</keyword>
<protein>
    <recommendedName>
        <fullName evidence="2">receptor protein-tyrosine kinase</fullName>
        <ecNumber evidence="2">2.7.10.1</ecNumber>
    </recommendedName>
</protein>
<comment type="subcellular location">
    <subcellularLocation>
        <location evidence="1">Cell membrane</location>
        <topology evidence="1">Single-pass type I membrane protein</topology>
    </subcellularLocation>
</comment>
<evidence type="ECO:0000256" key="13">
    <source>
        <dbReference type="ARBA" id="ARBA00023157"/>
    </source>
</evidence>
<evidence type="ECO:0000256" key="14">
    <source>
        <dbReference type="ARBA" id="ARBA00023170"/>
    </source>
</evidence>
<evidence type="ECO:0000256" key="12">
    <source>
        <dbReference type="ARBA" id="ARBA00023137"/>
    </source>
</evidence>
<feature type="region of interest" description="Disordered" evidence="16">
    <location>
        <begin position="1"/>
        <end position="42"/>
    </location>
</feature>
<dbReference type="Pfam" id="PF12810">
    <property type="entry name" value="ALK_LTK_GRD"/>
    <property type="match status" value="1"/>
</dbReference>
<keyword evidence="9" id="KW-0067">ATP-binding</keyword>
<accession>A0ABR2KHX4</accession>
<organism evidence="18 19">
    <name type="scientific">Tritrichomonas musculus</name>
    <dbReference type="NCBI Taxonomy" id="1915356"/>
    <lineage>
        <taxon>Eukaryota</taxon>
        <taxon>Metamonada</taxon>
        <taxon>Parabasalia</taxon>
        <taxon>Tritrichomonadida</taxon>
        <taxon>Tritrichomonadidae</taxon>
        <taxon>Tritrichomonas</taxon>
    </lineage>
</organism>
<dbReference type="EC" id="2.7.10.1" evidence="2"/>
<feature type="region of interest" description="Disordered" evidence="16">
    <location>
        <begin position="193"/>
        <end position="218"/>
    </location>
</feature>
<evidence type="ECO:0000256" key="3">
    <source>
        <dbReference type="ARBA" id="ARBA00022475"/>
    </source>
</evidence>
<evidence type="ECO:0000256" key="4">
    <source>
        <dbReference type="ARBA" id="ARBA00022679"/>
    </source>
</evidence>
<gene>
    <name evidence="18" type="ORF">M9Y10_035529</name>
</gene>
<keyword evidence="15" id="KW-0325">Glycoprotein</keyword>
<keyword evidence="19" id="KW-1185">Reference proteome</keyword>
<evidence type="ECO:0000256" key="9">
    <source>
        <dbReference type="ARBA" id="ARBA00022840"/>
    </source>
</evidence>
<sequence length="218" mass="20997">MGVTAAARDGAVTRGGFPDGGDTKTGLRESYTSVPGTGGGSTSIRVSSNTLFTRLIVAGGGGGASGDSFNTWHGGCGGGQSGENCSQGAGTQVGSTPGQGYGSRGSAGVFGHGATSGYRKGANSGGGGGGGWYGGGSGGHGNNNVCSGGGGGSGWIFTASSFSVWQSGDPSEASHYSLGSQFYLSNAATIPGNSEFPSTNGGRETGHQGNGYAKITPE</sequence>
<keyword evidence="13" id="KW-1015">Disulfide bond</keyword>
<evidence type="ECO:0000256" key="8">
    <source>
        <dbReference type="ARBA" id="ARBA00022777"/>
    </source>
</evidence>
<keyword evidence="7" id="KW-0547">Nucleotide-binding</keyword>
<evidence type="ECO:0000313" key="19">
    <source>
        <dbReference type="Proteomes" id="UP001470230"/>
    </source>
</evidence>
<feature type="compositionally biased region" description="Polar residues" evidence="16">
    <location>
        <begin position="193"/>
        <end position="202"/>
    </location>
</feature>
<keyword evidence="4" id="KW-0808">Transferase</keyword>
<name>A0ABR2KHX4_9EUKA</name>
<evidence type="ECO:0000259" key="17">
    <source>
        <dbReference type="Pfam" id="PF12810"/>
    </source>
</evidence>
<keyword evidence="6" id="KW-0732">Signal</keyword>
<evidence type="ECO:0000313" key="18">
    <source>
        <dbReference type="EMBL" id="KAK8890744.1"/>
    </source>
</evidence>
<evidence type="ECO:0000256" key="5">
    <source>
        <dbReference type="ARBA" id="ARBA00022692"/>
    </source>
</evidence>
<evidence type="ECO:0000256" key="6">
    <source>
        <dbReference type="ARBA" id="ARBA00022729"/>
    </source>
</evidence>
<evidence type="ECO:0000256" key="7">
    <source>
        <dbReference type="ARBA" id="ARBA00022741"/>
    </source>
</evidence>
<proteinExistence type="predicted"/>
<keyword evidence="5" id="KW-0812">Transmembrane</keyword>
<feature type="domain" description="ALK/LTK-like glycine-rich" evidence="17">
    <location>
        <begin position="11"/>
        <end position="216"/>
    </location>
</feature>
<evidence type="ECO:0000256" key="15">
    <source>
        <dbReference type="ARBA" id="ARBA00023180"/>
    </source>
</evidence>
<evidence type="ECO:0000256" key="1">
    <source>
        <dbReference type="ARBA" id="ARBA00004251"/>
    </source>
</evidence>